<evidence type="ECO:0000256" key="1">
    <source>
        <dbReference type="SAM" id="MobiDB-lite"/>
    </source>
</evidence>
<evidence type="ECO:0008006" key="5">
    <source>
        <dbReference type="Google" id="ProtNLM"/>
    </source>
</evidence>
<evidence type="ECO:0000256" key="2">
    <source>
        <dbReference type="SAM" id="SignalP"/>
    </source>
</evidence>
<dbReference type="EMBL" id="VIGB01000003">
    <property type="protein sequence ID" value="TQF04913.1"/>
    <property type="molecule type" value="Genomic_DNA"/>
</dbReference>
<feature type="chain" id="PRO_5039048332" description="Secreted protein" evidence="2">
    <location>
        <begin position="26"/>
        <end position="125"/>
    </location>
</feature>
<name>A0A540W7E5_9ACTN</name>
<dbReference type="RefSeq" id="WP_141635463.1">
    <property type="nucleotide sequence ID" value="NZ_VIGB01000003.1"/>
</dbReference>
<evidence type="ECO:0000313" key="4">
    <source>
        <dbReference type="Proteomes" id="UP000319103"/>
    </source>
</evidence>
<keyword evidence="4" id="KW-1185">Reference proteome</keyword>
<feature type="region of interest" description="Disordered" evidence="1">
    <location>
        <begin position="86"/>
        <end position="105"/>
    </location>
</feature>
<comment type="caution">
    <text evidence="3">The sequence shown here is derived from an EMBL/GenBank/DDBJ whole genome shotgun (WGS) entry which is preliminary data.</text>
</comment>
<evidence type="ECO:0000313" key="3">
    <source>
        <dbReference type="EMBL" id="TQF04913.1"/>
    </source>
</evidence>
<organism evidence="3 4">
    <name type="scientific">Kitasatospora acidiphila</name>
    <dbReference type="NCBI Taxonomy" id="2567942"/>
    <lineage>
        <taxon>Bacteria</taxon>
        <taxon>Bacillati</taxon>
        <taxon>Actinomycetota</taxon>
        <taxon>Actinomycetes</taxon>
        <taxon>Kitasatosporales</taxon>
        <taxon>Streptomycetaceae</taxon>
        <taxon>Kitasatospora</taxon>
    </lineage>
</organism>
<gene>
    <name evidence="3" type="ORF">E6W39_25120</name>
</gene>
<accession>A0A540W7E5</accession>
<feature type="signal peptide" evidence="2">
    <location>
        <begin position="1"/>
        <end position="25"/>
    </location>
</feature>
<keyword evidence="2" id="KW-0732">Signal</keyword>
<sequence>MTPTSTAAGALAAIGAALLLTPAAAGTAAAASLPTPTAALQQPQVGPALGALNGTTGYVLGPVKDLRLDPFAKSAADPLNNALSLEPDNGVPHVSTTAATGSLSGGGGAKDLPVVGMLLGALPGH</sequence>
<proteinExistence type="predicted"/>
<dbReference type="OrthoDB" id="3872455at2"/>
<dbReference type="Proteomes" id="UP000319103">
    <property type="component" value="Unassembled WGS sequence"/>
</dbReference>
<dbReference type="AlphaFoldDB" id="A0A540W7E5"/>
<reference evidence="3 4" key="1">
    <citation type="submission" date="2019-06" db="EMBL/GenBank/DDBJ databases">
        <title>Description of Kitasatospora acidophila sp. nov. isolated from pine grove soil, and reclassification of Streptomyces novaecaesareae to Kitasatospora novaeceasareae comb. nov.</title>
        <authorList>
            <person name="Kim M.J."/>
        </authorList>
    </citation>
    <scope>NUCLEOTIDE SEQUENCE [LARGE SCALE GENOMIC DNA]</scope>
    <source>
        <strain evidence="3 4">MMS16-CNU292</strain>
    </source>
</reference>
<protein>
    <recommendedName>
        <fullName evidence="5">Secreted protein</fullName>
    </recommendedName>
</protein>